<dbReference type="RefSeq" id="WP_340366145.1">
    <property type="nucleotide sequence ID" value="NZ_JBBKZV010000019.1"/>
</dbReference>
<feature type="compositionally biased region" description="Basic and acidic residues" evidence="1">
    <location>
        <begin position="504"/>
        <end position="514"/>
    </location>
</feature>
<dbReference type="PANTHER" id="PTHR43751">
    <property type="entry name" value="SULFATASE"/>
    <property type="match status" value="1"/>
</dbReference>
<dbReference type="Gene3D" id="3.40.720.10">
    <property type="entry name" value="Alkaline Phosphatase, subunit A"/>
    <property type="match status" value="1"/>
</dbReference>
<protein>
    <submittedName>
        <fullName evidence="3">Arylsulfatase</fullName>
    </submittedName>
</protein>
<evidence type="ECO:0000313" key="3">
    <source>
        <dbReference type="EMBL" id="MEJ8825118.1"/>
    </source>
</evidence>
<dbReference type="Proteomes" id="UP001363010">
    <property type="component" value="Unassembled WGS sequence"/>
</dbReference>
<dbReference type="PANTHER" id="PTHR43751:SF2">
    <property type="entry name" value="SULFATASE N-TERMINAL DOMAIN-CONTAINING PROTEIN"/>
    <property type="match status" value="1"/>
</dbReference>
<dbReference type="Gene3D" id="3.30.1120.10">
    <property type="match status" value="1"/>
</dbReference>
<dbReference type="CDD" id="cd16142">
    <property type="entry name" value="ARS_like"/>
    <property type="match status" value="1"/>
</dbReference>
<comment type="caution">
    <text evidence="3">The sequence shown here is derived from an EMBL/GenBank/DDBJ whole genome shotgun (WGS) entry which is preliminary data.</text>
</comment>
<name>A0ABU8W5E4_9BURK</name>
<sequence length="576" mass="64412">MATKPPNIIMIMADDVGIWNLSCYHRGMMGGSTPNIDRIAKEGALFTDYYGQQSCTAGRAAFILGQTPFRTGLLKVGMPAAKQGLQDKDPTIAELLKPLGYATAQIGKNHLGDRNEYLPTVHGFDEFYGILYHLNAMEEPYDGEYPKMPGFHEKFGPRNVIETFATDVDDATEEPRWGRIGKQKIIDAGPLPPGPGMDPAAKFNMEDVDAELLRRSVDFIDRSAKADKPFFLWHNTTRCHVWTHLSERWKDKSGFGLYADAMMELDWIVGELLKKLDDEGIADDTIVMFTSDNGAEIFSWPDGGNHPFRGEKGTVFEGGFRVPMVAKWPGVIKPGTICNDIMAAEDWMPTLVAAAGDPDVKEKLLTGHKAGEKTFKNHLDGYNFMPYFKGEAPAPRHEFYYFSDNADLMAIRYNAWKVSFKTIEGNLFNGKPDSTNVPLVTNLRQDPWERYQSESLVRTLVGREALDHDPRGGHRQPVPRDFQGLSAEPGVGFAQRGESTADAAGRESRQRELSVGRGATAEIRLRHDVISGDCERRWIASPTRWLHPCIPMRSYARTSALDDPGQFDVEGRAFVR</sequence>
<accession>A0ABU8W5E4</accession>
<dbReference type="SUPFAM" id="SSF53649">
    <property type="entry name" value="Alkaline phosphatase-like"/>
    <property type="match status" value="1"/>
</dbReference>
<feature type="region of interest" description="Disordered" evidence="1">
    <location>
        <begin position="465"/>
        <end position="515"/>
    </location>
</feature>
<dbReference type="Pfam" id="PF00884">
    <property type="entry name" value="Sulfatase"/>
    <property type="match status" value="1"/>
</dbReference>
<dbReference type="InterPro" id="IPR017850">
    <property type="entry name" value="Alkaline_phosphatase_core_sf"/>
</dbReference>
<reference evidence="3 4" key="1">
    <citation type="submission" date="2024-03" db="EMBL/GenBank/DDBJ databases">
        <title>Novel species of the genus Variovorax.</title>
        <authorList>
            <person name="Liu Q."/>
            <person name="Xin Y.-H."/>
        </authorList>
    </citation>
    <scope>NUCLEOTIDE SEQUENCE [LARGE SCALE GENOMIC DNA]</scope>
    <source>
        <strain evidence="3 4">KACC 18501</strain>
    </source>
</reference>
<dbReference type="InterPro" id="IPR052701">
    <property type="entry name" value="GAG_Ulvan_Degrading_Sulfatases"/>
</dbReference>
<dbReference type="InterPro" id="IPR000917">
    <property type="entry name" value="Sulfatase_N"/>
</dbReference>
<evidence type="ECO:0000256" key="1">
    <source>
        <dbReference type="SAM" id="MobiDB-lite"/>
    </source>
</evidence>
<keyword evidence="4" id="KW-1185">Reference proteome</keyword>
<gene>
    <name evidence="3" type="ORF">WKW80_24340</name>
</gene>
<organism evidence="3 4">
    <name type="scientific">Variovorax humicola</name>
    <dbReference type="NCBI Taxonomy" id="1769758"/>
    <lineage>
        <taxon>Bacteria</taxon>
        <taxon>Pseudomonadati</taxon>
        <taxon>Pseudomonadota</taxon>
        <taxon>Betaproteobacteria</taxon>
        <taxon>Burkholderiales</taxon>
        <taxon>Comamonadaceae</taxon>
        <taxon>Variovorax</taxon>
    </lineage>
</organism>
<proteinExistence type="predicted"/>
<evidence type="ECO:0000313" key="4">
    <source>
        <dbReference type="Proteomes" id="UP001363010"/>
    </source>
</evidence>
<feature type="domain" description="Sulfatase N-terminal" evidence="2">
    <location>
        <begin position="6"/>
        <end position="356"/>
    </location>
</feature>
<evidence type="ECO:0000259" key="2">
    <source>
        <dbReference type="Pfam" id="PF00884"/>
    </source>
</evidence>
<dbReference type="EMBL" id="JBBKZV010000019">
    <property type="protein sequence ID" value="MEJ8825118.1"/>
    <property type="molecule type" value="Genomic_DNA"/>
</dbReference>